<dbReference type="AlphaFoldDB" id="Q21GB2"/>
<dbReference type="GeneID" id="98615698"/>
<sequence length="186" mass="19684">MNVCRALGFVFLVVLTSCAQHSYRNNEVIVNSTSSALSFEGRGAGAGMMLMSSMGPAGIAIGVAIDVGIAKEIEKAVNTTSVTFEQLLQRQLGMGCAKFDSKLSSTQLETVSVEKYGFRVSKGDSESVVAWFSIALNNNAEATINFPADFDELDTALPSIPFNVVKSDGEAAVQLWRNSLAVTCGG</sequence>
<proteinExistence type="predicted"/>
<keyword evidence="2" id="KW-1185">Reference proteome</keyword>
<reference evidence="1 2" key="1">
    <citation type="journal article" date="2008" name="PLoS Genet.">
        <title>Complete genome sequence of the complex carbohydrate-degrading marine bacterium, Saccharophagus degradans strain 2-40 T.</title>
        <authorList>
            <person name="Weiner R.M."/>
            <person name="Taylor L.E.II."/>
            <person name="Henrissat B."/>
            <person name="Hauser L."/>
            <person name="Land M."/>
            <person name="Coutinho P.M."/>
            <person name="Rancurel C."/>
            <person name="Saunders E.H."/>
            <person name="Longmire A.G."/>
            <person name="Zhang H."/>
            <person name="Bayer E.A."/>
            <person name="Gilbert H.J."/>
            <person name="Larimer F."/>
            <person name="Zhulin I.B."/>
            <person name="Ekborg N.A."/>
            <person name="Lamed R."/>
            <person name="Richardson P.M."/>
            <person name="Borovok I."/>
            <person name="Hutcheson S."/>
        </authorList>
    </citation>
    <scope>NUCLEOTIDE SEQUENCE [LARGE SCALE GENOMIC DNA]</scope>
    <source>
        <strain evidence="2">2-40 / ATCC 43961 / DSM 17024</strain>
    </source>
</reference>
<organism evidence="1 2">
    <name type="scientific">Saccharophagus degradans (strain 2-40 / ATCC 43961 / DSM 17024)</name>
    <dbReference type="NCBI Taxonomy" id="203122"/>
    <lineage>
        <taxon>Bacteria</taxon>
        <taxon>Pseudomonadati</taxon>
        <taxon>Pseudomonadota</taxon>
        <taxon>Gammaproteobacteria</taxon>
        <taxon>Cellvibrionales</taxon>
        <taxon>Cellvibrionaceae</taxon>
        <taxon>Saccharophagus</taxon>
    </lineage>
</organism>
<protein>
    <recommendedName>
        <fullName evidence="3">Lipoprotein</fullName>
    </recommendedName>
</protein>
<dbReference type="eggNOG" id="ENOG5033J54">
    <property type="taxonomic scope" value="Bacteria"/>
</dbReference>
<name>Q21GB2_SACD2</name>
<dbReference type="EMBL" id="CP000282">
    <property type="protein sequence ID" value="ABD82267.1"/>
    <property type="molecule type" value="Genomic_DNA"/>
</dbReference>
<gene>
    <name evidence="1" type="ordered locus">Sde_3010</name>
</gene>
<dbReference type="RefSeq" id="WP_011469483.1">
    <property type="nucleotide sequence ID" value="NC_007912.1"/>
</dbReference>
<dbReference type="PROSITE" id="PS51257">
    <property type="entry name" value="PROKAR_LIPOPROTEIN"/>
    <property type="match status" value="1"/>
</dbReference>
<evidence type="ECO:0008006" key="3">
    <source>
        <dbReference type="Google" id="ProtNLM"/>
    </source>
</evidence>
<dbReference type="Proteomes" id="UP000001947">
    <property type="component" value="Chromosome"/>
</dbReference>
<accession>Q21GB2</accession>
<evidence type="ECO:0000313" key="1">
    <source>
        <dbReference type="EMBL" id="ABD82267.1"/>
    </source>
</evidence>
<evidence type="ECO:0000313" key="2">
    <source>
        <dbReference type="Proteomes" id="UP000001947"/>
    </source>
</evidence>
<dbReference type="KEGG" id="sde:Sde_3010"/>
<dbReference type="HOGENOM" id="CLU_1249917_0_0_6"/>